<organism evidence="1 2">
    <name type="scientific">Pistacia atlantica</name>
    <dbReference type="NCBI Taxonomy" id="434234"/>
    <lineage>
        <taxon>Eukaryota</taxon>
        <taxon>Viridiplantae</taxon>
        <taxon>Streptophyta</taxon>
        <taxon>Embryophyta</taxon>
        <taxon>Tracheophyta</taxon>
        <taxon>Spermatophyta</taxon>
        <taxon>Magnoliopsida</taxon>
        <taxon>eudicotyledons</taxon>
        <taxon>Gunneridae</taxon>
        <taxon>Pentapetalae</taxon>
        <taxon>rosids</taxon>
        <taxon>malvids</taxon>
        <taxon>Sapindales</taxon>
        <taxon>Anacardiaceae</taxon>
        <taxon>Pistacia</taxon>
    </lineage>
</organism>
<sequence>MHARLSSQLKLSQKSIESIQGFLIRVPNLFPYTGLYLY</sequence>
<reference evidence="2" key="1">
    <citation type="journal article" date="2023" name="G3 (Bethesda)">
        <title>Genome assembly and association tests identify interacting loci associated with vigor, precocity, and sex in interspecific pistachio rootstocks.</title>
        <authorList>
            <person name="Palmer W."/>
            <person name="Jacygrad E."/>
            <person name="Sagayaradj S."/>
            <person name="Cavanaugh K."/>
            <person name="Han R."/>
            <person name="Bertier L."/>
            <person name="Beede B."/>
            <person name="Kafkas S."/>
            <person name="Golino D."/>
            <person name="Preece J."/>
            <person name="Michelmore R."/>
        </authorList>
    </citation>
    <scope>NUCLEOTIDE SEQUENCE [LARGE SCALE GENOMIC DNA]</scope>
</reference>
<name>A0ACC1BFZ6_9ROSI</name>
<evidence type="ECO:0000313" key="2">
    <source>
        <dbReference type="Proteomes" id="UP001164250"/>
    </source>
</evidence>
<keyword evidence="2" id="KW-1185">Reference proteome</keyword>
<dbReference type="Proteomes" id="UP001164250">
    <property type="component" value="Chromosome 5"/>
</dbReference>
<proteinExistence type="predicted"/>
<evidence type="ECO:0000313" key="1">
    <source>
        <dbReference type="EMBL" id="KAJ0097777.1"/>
    </source>
</evidence>
<gene>
    <name evidence="1" type="ORF">Patl1_28270</name>
</gene>
<accession>A0ACC1BFZ6</accession>
<protein>
    <submittedName>
        <fullName evidence="1">Uncharacterized protein</fullName>
    </submittedName>
</protein>
<comment type="caution">
    <text evidence="1">The sequence shown here is derived from an EMBL/GenBank/DDBJ whole genome shotgun (WGS) entry which is preliminary data.</text>
</comment>
<dbReference type="EMBL" id="CM047901">
    <property type="protein sequence ID" value="KAJ0097777.1"/>
    <property type="molecule type" value="Genomic_DNA"/>
</dbReference>